<dbReference type="Proteomes" id="UP000282460">
    <property type="component" value="Unassembled WGS sequence"/>
</dbReference>
<keyword evidence="3" id="KW-1185">Reference proteome</keyword>
<proteinExistence type="predicted"/>
<evidence type="ECO:0000313" key="3">
    <source>
        <dbReference type="Proteomes" id="UP000282460"/>
    </source>
</evidence>
<organism evidence="2 3">
    <name type="scientific">Mycetocola zhadangensis</name>
    <dbReference type="NCBI Taxonomy" id="1164595"/>
    <lineage>
        <taxon>Bacteria</taxon>
        <taxon>Bacillati</taxon>
        <taxon>Actinomycetota</taxon>
        <taxon>Actinomycetes</taxon>
        <taxon>Micrococcales</taxon>
        <taxon>Microbacteriaceae</taxon>
        <taxon>Mycetocola</taxon>
    </lineage>
</organism>
<evidence type="ECO:0008006" key="4">
    <source>
        <dbReference type="Google" id="ProtNLM"/>
    </source>
</evidence>
<keyword evidence="1" id="KW-1133">Transmembrane helix</keyword>
<name>A0A3L7IT05_9MICO</name>
<gene>
    <name evidence="2" type="ORF">D9V28_13580</name>
</gene>
<dbReference type="EMBL" id="RCWJ01000004">
    <property type="protein sequence ID" value="RLQ81386.1"/>
    <property type="molecule type" value="Genomic_DNA"/>
</dbReference>
<dbReference type="OrthoDB" id="3748887at2"/>
<accession>A0A3L7IT05</accession>
<dbReference type="RefSeq" id="WP_121660296.1">
    <property type="nucleotide sequence ID" value="NZ_BMEK01000003.1"/>
</dbReference>
<protein>
    <recommendedName>
        <fullName evidence="4">SHOCT domain-containing protein</fullName>
    </recommendedName>
</protein>
<reference evidence="2 3" key="1">
    <citation type="submission" date="2018-10" db="EMBL/GenBank/DDBJ databases">
        <authorList>
            <person name="Li J."/>
        </authorList>
    </citation>
    <scope>NUCLEOTIDE SEQUENCE [LARGE SCALE GENOMIC DNA]</scope>
    <source>
        <strain evidence="2 3">ZD1-4</strain>
    </source>
</reference>
<keyword evidence="1" id="KW-0472">Membrane</keyword>
<dbReference type="AlphaFoldDB" id="A0A3L7IT05"/>
<sequence length="103" mass="11589">MLSTLTSTASTALQLHPGWGGGPGFGWLFVLIPLFWITVFVLLFVVLGRRWRRSSPPWVMAQSAGRSAEATLAQRFAHGDIDETEYRARLEVIRTNNPDPRQH</sequence>
<evidence type="ECO:0000256" key="1">
    <source>
        <dbReference type="SAM" id="Phobius"/>
    </source>
</evidence>
<comment type="caution">
    <text evidence="2">The sequence shown here is derived from an EMBL/GenBank/DDBJ whole genome shotgun (WGS) entry which is preliminary data.</text>
</comment>
<feature type="transmembrane region" description="Helical" evidence="1">
    <location>
        <begin position="25"/>
        <end position="47"/>
    </location>
</feature>
<evidence type="ECO:0000313" key="2">
    <source>
        <dbReference type="EMBL" id="RLQ81386.1"/>
    </source>
</evidence>
<keyword evidence="1" id="KW-0812">Transmembrane</keyword>